<keyword evidence="2" id="KW-1185">Reference proteome</keyword>
<organism evidence="1 2">
    <name type="scientific">Ligilactobacillus pabuli</name>
    <dbReference type="NCBI Taxonomy" id="2886039"/>
    <lineage>
        <taxon>Bacteria</taxon>
        <taxon>Bacillati</taxon>
        <taxon>Bacillota</taxon>
        <taxon>Bacilli</taxon>
        <taxon>Lactobacillales</taxon>
        <taxon>Lactobacillaceae</taxon>
        <taxon>Ligilactobacillus</taxon>
    </lineage>
</organism>
<sequence>MSTKLVQIRLPEDVKEKLDAIFANEGTTTPQGLKIIATQIANHGYSPLTFYYKQYSRPISNELKQELRQEELKLLGIASNDAQVYPDETSLNQAFKDHLE</sequence>
<comment type="caution">
    <text evidence="1">The sequence shown here is derived from an EMBL/GenBank/DDBJ whole genome shotgun (WGS) entry which is preliminary data.</text>
</comment>
<accession>A0ABQ5JEY4</accession>
<dbReference type="RefSeq" id="WP_244054256.1">
    <property type="nucleotide sequence ID" value="NZ_BQXH01000002.1"/>
</dbReference>
<reference evidence="1" key="1">
    <citation type="journal article" date="2022" name="Int. J. Syst. Evol. Microbiol.">
        <title>A novel species of lactic acid bacteria, Ligilactobacillus pabuli sp. nov., isolated from alfalfa silage.</title>
        <authorList>
            <person name="Tohno M."/>
            <person name="Tanizawa Y."/>
            <person name="Sawada H."/>
            <person name="Sakamoto M."/>
            <person name="Ohkuma M."/>
            <person name="Kobayashi H."/>
        </authorList>
    </citation>
    <scope>NUCLEOTIDE SEQUENCE</scope>
    <source>
        <strain evidence="1">AF129</strain>
    </source>
</reference>
<dbReference type="InterPro" id="IPR013321">
    <property type="entry name" value="Arc_rbn_hlx_hlx"/>
</dbReference>
<gene>
    <name evidence="1" type="ORF">LPAF129_02620</name>
</gene>
<dbReference type="Proteomes" id="UP001055149">
    <property type="component" value="Unassembled WGS sequence"/>
</dbReference>
<dbReference type="EMBL" id="BQXH01000002">
    <property type="protein sequence ID" value="GKS80577.1"/>
    <property type="molecule type" value="Genomic_DNA"/>
</dbReference>
<protein>
    <submittedName>
        <fullName evidence="1">Uncharacterized protein</fullName>
    </submittedName>
</protein>
<dbReference type="Gene3D" id="1.10.1220.10">
    <property type="entry name" value="Met repressor-like"/>
    <property type="match status" value="1"/>
</dbReference>
<evidence type="ECO:0000313" key="1">
    <source>
        <dbReference type="EMBL" id="GKS80577.1"/>
    </source>
</evidence>
<name>A0ABQ5JEY4_9LACO</name>
<proteinExistence type="predicted"/>
<evidence type="ECO:0000313" key="2">
    <source>
        <dbReference type="Proteomes" id="UP001055149"/>
    </source>
</evidence>